<comment type="caution">
    <text evidence="1">The sequence shown here is derived from an EMBL/GenBank/DDBJ whole genome shotgun (WGS) entry which is preliminary data.</text>
</comment>
<dbReference type="Gene3D" id="3.30.2000.30">
    <property type="match status" value="1"/>
</dbReference>
<evidence type="ECO:0008006" key="3">
    <source>
        <dbReference type="Google" id="ProtNLM"/>
    </source>
</evidence>
<evidence type="ECO:0000313" key="1">
    <source>
        <dbReference type="EMBL" id="OKL45010.1"/>
    </source>
</evidence>
<name>A0A1U7JJT4_9HYPH</name>
<organism evidence="1 2">
    <name type="scientific">Pseudovibrio exalbescens</name>
    <dbReference type="NCBI Taxonomy" id="197461"/>
    <lineage>
        <taxon>Bacteria</taxon>
        <taxon>Pseudomonadati</taxon>
        <taxon>Pseudomonadota</taxon>
        <taxon>Alphaproteobacteria</taxon>
        <taxon>Hyphomicrobiales</taxon>
        <taxon>Stappiaceae</taxon>
        <taxon>Pseudovibrio</taxon>
    </lineage>
</organism>
<dbReference type="EMBL" id="LVVZ01000008">
    <property type="protein sequence ID" value="OKL45010.1"/>
    <property type="molecule type" value="Genomic_DNA"/>
</dbReference>
<proteinExistence type="predicted"/>
<dbReference type="STRING" id="197461.A3843_05340"/>
<sequence length="132" mass="14894">MMDYAVPLQRWLYEALTQPAIQGICAVVDHRPQHAHYPFIEIAGSEFVEDDAQCAPGGSHVLTLHIWSQGRGQSEVKQIMGEIYERLHDKCPTIAGLSTCFSRVDQTRVLNDPDGKTRHGVMTIQFTCRKEI</sequence>
<dbReference type="Proteomes" id="UP000185783">
    <property type="component" value="Unassembled WGS sequence"/>
</dbReference>
<gene>
    <name evidence="1" type="ORF">A3843_05340</name>
</gene>
<dbReference type="Pfam" id="PF11367">
    <property type="entry name" value="Tail_completion_gp17"/>
    <property type="match status" value="1"/>
</dbReference>
<evidence type="ECO:0000313" key="2">
    <source>
        <dbReference type="Proteomes" id="UP000185783"/>
    </source>
</evidence>
<dbReference type="InterPro" id="IPR053745">
    <property type="entry name" value="Viral_Tail_Comp_sf"/>
</dbReference>
<keyword evidence="2" id="KW-1185">Reference proteome</keyword>
<dbReference type="AlphaFoldDB" id="A0A1U7JJT4"/>
<reference evidence="1 2" key="1">
    <citation type="submission" date="2016-03" db="EMBL/GenBank/DDBJ databases">
        <title>Genome sequence of Nesiotobacter sp. nov., a moderately halophilic alphaproteobacterium isolated from the Yellow Sea, China.</title>
        <authorList>
            <person name="Zhang G."/>
            <person name="Zhang R."/>
        </authorList>
    </citation>
    <scope>NUCLEOTIDE SEQUENCE [LARGE SCALE GENOMIC DNA]</scope>
    <source>
        <strain evidence="1 2">WB1-6</strain>
    </source>
</reference>
<accession>A0A1U7JJT4</accession>
<dbReference type="InterPro" id="IPR021508">
    <property type="entry name" value="Gp17-like"/>
</dbReference>
<protein>
    <recommendedName>
        <fullName evidence="3">DUF3168 domain-containing protein</fullName>
    </recommendedName>
</protein>
<dbReference type="RefSeq" id="WP_028482242.1">
    <property type="nucleotide sequence ID" value="NZ_LVVZ01000008.1"/>
</dbReference>